<dbReference type="SUPFAM" id="SSF53335">
    <property type="entry name" value="S-adenosyl-L-methionine-dependent methyltransferases"/>
    <property type="match status" value="1"/>
</dbReference>
<dbReference type="InterPro" id="IPR029063">
    <property type="entry name" value="SAM-dependent_MTases_sf"/>
</dbReference>
<name>A0A0F9A515_9ZZZZ</name>
<sequence length="52" mass="5561">SGRIAVPCCGSGVTILAANNLGMHAVGWDTSKNYKSSYTVRVMSGKIREFKV</sequence>
<organism evidence="1">
    <name type="scientific">marine sediment metagenome</name>
    <dbReference type="NCBI Taxonomy" id="412755"/>
    <lineage>
        <taxon>unclassified sequences</taxon>
        <taxon>metagenomes</taxon>
        <taxon>ecological metagenomes</taxon>
    </lineage>
</organism>
<comment type="caution">
    <text evidence="1">The sequence shown here is derived from an EMBL/GenBank/DDBJ whole genome shotgun (WGS) entry which is preliminary data.</text>
</comment>
<accession>A0A0F9A515</accession>
<evidence type="ECO:0000313" key="1">
    <source>
        <dbReference type="EMBL" id="KKL04649.1"/>
    </source>
</evidence>
<reference evidence="1" key="1">
    <citation type="journal article" date="2015" name="Nature">
        <title>Complex archaea that bridge the gap between prokaryotes and eukaryotes.</title>
        <authorList>
            <person name="Spang A."/>
            <person name="Saw J.H."/>
            <person name="Jorgensen S.L."/>
            <person name="Zaremba-Niedzwiedzka K."/>
            <person name="Martijn J."/>
            <person name="Lind A.E."/>
            <person name="van Eijk R."/>
            <person name="Schleper C."/>
            <person name="Guy L."/>
            <person name="Ettema T.J."/>
        </authorList>
    </citation>
    <scope>NUCLEOTIDE SEQUENCE</scope>
</reference>
<feature type="non-terminal residue" evidence="1">
    <location>
        <position position="1"/>
    </location>
</feature>
<dbReference type="Gene3D" id="3.40.50.150">
    <property type="entry name" value="Vaccinia Virus protein VP39"/>
    <property type="match status" value="1"/>
</dbReference>
<evidence type="ECO:0008006" key="2">
    <source>
        <dbReference type="Google" id="ProtNLM"/>
    </source>
</evidence>
<gene>
    <name evidence="1" type="ORF">LCGC14_2613980</name>
</gene>
<proteinExistence type="predicted"/>
<dbReference type="EMBL" id="LAZR01044436">
    <property type="protein sequence ID" value="KKL04649.1"/>
    <property type="molecule type" value="Genomic_DNA"/>
</dbReference>
<dbReference type="AlphaFoldDB" id="A0A0F9A515"/>
<protein>
    <recommendedName>
        <fullName evidence="2">DNA methylase N-4/N-6 domain-containing protein</fullName>
    </recommendedName>
</protein>